<organism evidence="2 3">
    <name type="scientific">Flavimobilis rhizosphaerae</name>
    <dbReference type="NCBI Taxonomy" id="2775421"/>
    <lineage>
        <taxon>Bacteria</taxon>
        <taxon>Bacillati</taxon>
        <taxon>Actinomycetota</taxon>
        <taxon>Actinomycetes</taxon>
        <taxon>Micrococcales</taxon>
        <taxon>Jonesiaceae</taxon>
        <taxon>Flavimobilis</taxon>
    </lineage>
</organism>
<dbReference type="Proteomes" id="UP000642107">
    <property type="component" value="Unassembled WGS sequence"/>
</dbReference>
<dbReference type="EMBL" id="JACZDF010000004">
    <property type="protein sequence ID" value="MBD9699560.1"/>
    <property type="molecule type" value="Genomic_DNA"/>
</dbReference>
<evidence type="ECO:0000256" key="1">
    <source>
        <dbReference type="SAM" id="Phobius"/>
    </source>
</evidence>
<reference evidence="2 3" key="1">
    <citation type="submission" date="2020-09" db="EMBL/GenBank/DDBJ databases">
        <title>Flavimobilis rhizosphaerae sp. nov., isolated from rhizosphere soil of Spartina alterniflora.</title>
        <authorList>
            <person name="Hanqin C."/>
        </authorList>
    </citation>
    <scope>NUCLEOTIDE SEQUENCE [LARGE SCALE GENOMIC DNA]</scope>
    <source>
        <strain evidence="2 3">GY 10621</strain>
    </source>
</reference>
<protein>
    <submittedName>
        <fullName evidence="2">Uncharacterized protein</fullName>
    </submittedName>
</protein>
<gene>
    <name evidence="2" type="ORF">IGS67_08670</name>
</gene>
<feature type="transmembrane region" description="Helical" evidence="1">
    <location>
        <begin position="20"/>
        <end position="42"/>
    </location>
</feature>
<keyword evidence="1" id="KW-0812">Transmembrane</keyword>
<sequence length="254" mass="26949">MNSKKSDSIKLFGLAWQQHVGLIIGALTSIAICLKLLAVAGWDVTTAFGILAASGTVDVLTGTLLGILPVLYGVVAIKVVPVVERNLSRRSPVERAAARVMESWPALLLVLIVPTMLIIALALLVIVEVVVRRLSIRRAEKSRRGAGCAPAASAVGASKFETASVAVGGLIFLVFTSLPTPWVPPETIRFSGVERTAFVFAKEGDSATVLMADGRVLRRVEAASLTGELCSTFSGWWEKPILGVLGGDRYARCP</sequence>
<comment type="caution">
    <text evidence="2">The sequence shown here is derived from an EMBL/GenBank/DDBJ whole genome shotgun (WGS) entry which is preliminary data.</text>
</comment>
<dbReference type="RefSeq" id="WP_192279751.1">
    <property type="nucleotide sequence ID" value="NZ_JACZDF010000004.1"/>
</dbReference>
<feature type="transmembrane region" description="Helical" evidence="1">
    <location>
        <begin position="104"/>
        <end position="127"/>
    </location>
</feature>
<feature type="transmembrane region" description="Helical" evidence="1">
    <location>
        <begin position="62"/>
        <end position="83"/>
    </location>
</feature>
<keyword evidence="1" id="KW-0472">Membrane</keyword>
<keyword evidence="3" id="KW-1185">Reference proteome</keyword>
<keyword evidence="1" id="KW-1133">Transmembrane helix</keyword>
<evidence type="ECO:0000313" key="2">
    <source>
        <dbReference type="EMBL" id="MBD9699560.1"/>
    </source>
</evidence>
<accession>A0ABR9DQZ4</accession>
<evidence type="ECO:0000313" key="3">
    <source>
        <dbReference type="Proteomes" id="UP000642107"/>
    </source>
</evidence>
<name>A0ABR9DQZ4_9MICO</name>
<proteinExistence type="predicted"/>